<feature type="domain" description="Methyltransferase" evidence="3">
    <location>
        <begin position="47"/>
        <end position="139"/>
    </location>
</feature>
<dbReference type="GO" id="GO:0008168">
    <property type="term" value="F:methyltransferase activity"/>
    <property type="evidence" value="ECO:0007669"/>
    <property type="project" value="UniProtKB-KW"/>
</dbReference>
<gene>
    <name evidence="4" type="ORF">AWB79_05198</name>
</gene>
<evidence type="ECO:0000313" key="4">
    <source>
        <dbReference type="EMBL" id="SAK80500.1"/>
    </source>
</evidence>
<organism evidence="4 5">
    <name type="scientific">Caballeronia hypogeia</name>
    <dbReference type="NCBI Taxonomy" id="1777140"/>
    <lineage>
        <taxon>Bacteria</taxon>
        <taxon>Pseudomonadati</taxon>
        <taxon>Pseudomonadota</taxon>
        <taxon>Betaproteobacteria</taxon>
        <taxon>Burkholderiales</taxon>
        <taxon>Burkholderiaceae</taxon>
        <taxon>Caballeronia</taxon>
    </lineage>
</organism>
<evidence type="ECO:0000313" key="5">
    <source>
        <dbReference type="Proteomes" id="UP000054851"/>
    </source>
</evidence>
<dbReference type="Gene3D" id="3.40.50.150">
    <property type="entry name" value="Vaccinia Virus protein VP39"/>
    <property type="match status" value="1"/>
</dbReference>
<comment type="caution">
    <text evidence="4">The sequence shown here is derived from an EMBL/GenBank/DDBJ whole genome shotgun (WGS) entry which is preliminary data.</text>
</comment>
<evidence type="ECO:0000256" key="2">
    <source>
        <dbReference type="ARBA" id="ARBA00022679"/>
    </source>
</evidence>
<dbReference type="PANTHER" id="PTHR43861">
    <property type="entry name" value="TRANS-ACONITATE 2-METHYLTRANSFERASE-RELATED"/>
    <property type="match status" value="1"/>
</dbReference>
<keyword evidence="2" id="KW-0808">Transferase</keyword>
<accession>A0A158CDY6</accession>
<keyword evidence="5" id="KW-1185">Reference proteome</keyword>
<dbReference type="GO" id="GO:0032259">
    <property type="term" value="P:methylation"/>
    <property type="evidence" value="ECO:0007669"/>
    <property type="project" value="UniProtKB-KW"/>
</dbReference>
<reference evidence="4" key="1">
    <citation type="submission" date="2016-01" db="EMBL/GenBank/DDBJ databases">
        <authorList>
            <person name="Peeters C."/>
        </authorList>
    </citation>
    <scope>NUCLEOTIDE SEQUENCE</scope>
    <source>
        <strain evidence="4">LMG 29322</strain>
    </source>
</reference>
<dbReference type="AlphaFoldDB" id="A0A158CDY6"/>
<protein>
    <recommendedName>
        <fullName evidence="3">Methyltransferase domain-containing protein</fullName>
    </recommendedName>
</protein>
<dbReference type="EMBL" id="FCOA02000021">
    <property type="protein sequence ID" value="SAK80500.1"/>
    <property type="molecule type" value="Genomic_DNA"/>
</dbReference>
<dbReference type="CDD" id="cd02440">
    <property type="entry name" value="AdoMet_MTases"/>
    <property type="match status" value="1"/>
</dbReference>
<dbReference type="InterPro" id="IPR041698">
    <property type="entry name" value="Methyltransf_25"/>
</dbReference>
<dbReference type="InterPro" id="IPR029063">
    <property type="entry name" value="SAM-dependent_MTases_sf"/>
</dbReference>
<evidence type="ECO:0000256" key="1">
    <source>
        <dbReference type="ARBA" id="ARBA00022603"/>
    </source>
</evidence>
<name>A0A158CDY6_9BURK</name>
<dbReference type="Pfam" id="PF13649">
    <property type="entry name" value="Methyltransf_25"/>
    <property type="match status" value="1"/>
</dbReference>
<dbReference type="STRING" id="1777140.AWB79_05198"/>
<dbReference type="PANTHER" id="PTHR43861:SF1">
    <property type="entry name" value="TRANS-ACONITATE 2-METHYLTRANSFERASE"/>
    <property type="match status" value="1"/>
</dbReference>
<dbReference type="RefSeq" id="WP_157695849.1">
    <property type="nucleotide sequence ID" value="NZ_FCOA02000021.1"/>
</dbReference>
<keyword evidence="1" id="KW-0489">Methyltransferase</keyword>
<proteinExistence type="predicted"/>
<evidence type="ECO:0000259" key="3">
    <source>
        <dbReference type="Pfam" id="PF13649"/>
    </source>
</evidence>
<sequence>MDDDARNFKDHCHERVDAALSSDHRLQKAERAIFAMLAPHVTGGALLDIGVASGRTTPALAALSSNYIGIDYSEGMVAICKSRYPTRRFMTMDARDIERFFAHEHFDLIVYAFNGIDGAGHEERLSIMSGIQQALKPGGYFVFSSHNRDFAQFAHLAERRPHVGSIGDLLRLPLRYARYAKDTRRNVIETEYAVVNESSGEYPLPQYYISLDSQVRQLRTLGFDKRIDAYGYDGMLIDRDRKHDRDSAWIYYIARKR</sequence>
<dbReference type="Proteomes" id="UP000054851">
    <property type="component" value="Unassembled WGS sequence"/>
</dbReference>
<dbReference type="OrthoDB" id="9810247at2"/>
<dbReference type="SUPFAM" id="SSF53335">
    <property type="entry name" value="S-adenosyl-L-methionine-dependent methyltransferases"/>
    <property type="match status" value="1"/>
</dbReference>